<dbReference type="Gene3D" id="1.10.1200.10">
    <property type="entry name" value="ACP-like"/>
    <property type="match status" value="1"/>
</dbReference>
<protein>
    <submittedName>
        <fullName evidence="9">Acetoacetate--CoA ligase</fullName>
        <ecNumber evidence="9">6.2.1.16</ecNumber>
    </submittedName>
</protein>
<dbReference type="InterPro" id="IPR001031">
    <property type="entry name" value="Thioesterase"/>
</dbReference>
<sequence length="999" mass="104628">MSVLAPARQPVPSGRSPQIADFRARAEAVAGRELPTAPALHDWSVRSPDDFWRTLLAWSGLVREGSAEPVRTGDDVEGARFFPQVRLNYTENLLRAVPGAGDDAPAITSVHADGSLERLTRGELRTAVRRTSRALAELGTGSGSGDTVLAIAPNSAGAAVAALAAAALGATISTATPDMGPTTLVGRFGQVGAGTALVDRTGLGHDGAGADEVLATVVAGLPTVRRVLVLDDGPLPAFDGVPVARLADLVAAVPADDPGPEWPRLAFDHPLFVMFSSGTTGPPKAMVHGAGGTLLEHVKEHRLHGDLGPGDTLYFHTTTAWMMWNWQLSALAVGAHVVVYDGPISGPETLWELVAAHGVTVFGTSPAYLQLCQDDGYRPRDAVDLSALRAVLSTGAVLHEWQFAWVADAVGDVPLQSISGGTDVIGCFVLGHPELPVRPGRAQSLSLGLDVVALGEDGSPVLGEVGELVCRNPFPSRPVRFLDDPDGQRFHRAYFAAHPGAWTHGDRIEIDADGSARLHGRSDGVLNVNGIRIGPSEIYTIVRAVPGVADAMAVEIRDPATPGSTRLALLVVLRPGVVMDDALALRIRSTLRREGSPAHVPSLVLAVDEVPLTHNGKRSESAARAVLDGEPVRNASALKNPGSLEGIAAALAATQTPTPGTGDGPSVDGVRGDDVQGVVARVFAEVLGAPVPEDADFFDAGGTSRQSMTLLRRLRGELRRPVSIDDLVAAPTIGGLTAVLAVGGGRDAAVEVLREGVAGVPPLVLVHGPQGDVDLYRSMVDALDTDAPVYGLTAHLGTADGVGEASVAELARRHTERLEELQPTGPVRLAGYSFGGLVALETARLLTARGREVGFLGLLDLLPPTGQLSRNAQRLYHLAALAARLVPGMAGDTVVDFLRAGPLQRLLPAAAPSRPDEEVLRRSEEAFNRHAWGPYAGPVSYFRARRRIPVIMNQLYALRRIVPDLTVVDVPGAHHDLLAAGHAPELAARVSEALAASAR</sequence>
<dbReference type="InterPro" id="IPR020806">
    <property type="entry name" value="PKS_PP-bd"/>
</dbReference>
<keyword evidence="4" id="KW-0597">Phosphoprotein</keyword>
<dbReference type="NCBIfam" id="NF002937">
    <property type="entry name" value="PRK03584.1"/>
    <property type="match status" value="1"/>
</dbReference>
<dbReference type="InterPro" id="IPR009081">
    <property type="entry name" value="PP-bd_ACP"/>
</dbReference>
<dbReference type="InterPro" id="IPR042099">
    <property type="entry name" value="ANL_N_sf"/>
</dbReference>
<dbReference type="SUPFAM" id="SSF53474">
    <property type="entry name" value="alpha/beta-Hydrolases"/>
    <property type="match status" value="1"/>
</dbReference>
<evidence type="ECO:0000313" key="9">
    <source>
        <dbReference type="EMBL" id="NEM07455.1"/>
    </source>
</evidence>
<gene>
    <name evidence="9" type="ORF">GCU54_15765</name>
</gene>
<dbReference type="InterPro" id="IPR000873">
    <property type="entry name" value="AMP-dep_synth/lig_dom"/>
</dbReference>
<dbReference type="Pfam" id="PF00550">
    <property type="entry name" value="PP-binding"/>
    <property type="match status" value="1"/>
</dbReference>
<dbReference type="Gene3D" id="3.30.300.30">
    <property type="match status" value="1"/>
</dbReference>
<dbReference type="Proteomes" id="UP000471126">
    <property type="component" value="Unassembled WGS sequence"/>
</dbReference>
<dbReference type="InterPro" id="IPR036736">
    <property type="entry name" value="ACP-like_sf"/>
</dbReference>
<dbReference type="GO" id="GO:0031177">
    <property type="term" value="F:phosphopantetheine binding"/>
    <property type="evidence" value="ECO:0007669"/>
    <property type="project" value="InterPro"/>
</dbReference>
<dbReference type="NCBIfam" id="TIGR01217">
    <property type="entry name" value="ac_ac_CoA_syn"/>
    <property type="match status" value="1"/>
</dbReference>
<dbReference type="InterPro" id="IPR025110">
    <property type="entry name" value="AMP-bd_C"/>
</dbReference>
<dbReference type="Pfam" id="PF13193">
    <property type="entry name" value="AMP-binding_C"/>
    <property type="match status" value="1"/>
</dbReference>
<dbReference type="PROSITE" id="PS50075">
    <property type="entry name" value="CARRIER"/>
    <property type="match status" value="1"/>
</dbReference>
<evidence type="ECO:0000259" key="8">
    <source>
        <dbReference type="PROSITE" id="PS50075"/>
    </source>
</evidence>
<dbReference type="PROSITE" id="PS00455">
    <property type="entry name" value="AMP_BINDING"/>
    <property type="match status" value="1"/>
</dbReference>
<dbReference type="GO" id="GO:0005524">
    <property type="term" value="F:ATP binding"/>
    <property type="evidence" value="ECO:0007669"/>
    <property type="project" value="UniProtKB-KW"/>
</dbReference>
<dbReference type="Gene3D" id="3.40.50.12780">
    <property type="entry name" value="N-terminal domain of ligase-like"/>
    <property type="match status" value="1"/>
</dbReference>
<reference evidence="9 10" key="1">
    <citation type="submission" date="2019-12" db="EMBL/GenBank/DDBJ databases">
        <title>WGS of CPCC 203550 I12A-02606.</title>
        <authorList>
            <person name="Jiang Z."/>
        </authorList>
    </citation>
    <scope>NUCLEOTIDE SEQUENCE [LARGE SCALE GENOMIC DNA]</scope>
    <source>
        <strain evidence="9 10">I12A-02606</strain>
    </source>
</reference>
<evidence type="ECO:0000256" key="3">
    <source>
        <dbReference type="ARBA" id="ARBA00022450"/>
    </source>
</evidence>
<evidence type="ECO:0000256" key="4">
    <source>
        <dbReference type="ARBA" id="ARBA00022553"/>
    </source>
</evidence>
<comment type="caution">
    <text evidence="9">The sequence shown here is derived from an EMBL/GenBank/DDBJ whole genome shotgun (WGS) entry which is preliminary data.</text>
</comment>
<feature type="domain" description="Carrier" evidence="8">
    <location>
        <begin position="670"/>
        <end position="744"/>
    </location>
</feature>
<dbReference type="PANTHER" id="PTHR42921:SF1">
    <property type="entry name" value="ACETOACETYL-COA SYNTHETASE"/>
    <property type="match status" value="1"/>
</dbReference>
<dbReference type="Pfam" id="PF00501">
    <property type="entry name" value="AMP-binding"/>
    <property type="match status" value="1"/>
</dbReference>
<dbReference type="Pfam" id="PF00975">
    <property type="entry name" value="Thioesterase"/>
    <property type="match status" value="1"/>
</dbReference>
<dbReference type="SUPFAM" id="SSF47336">
    <property type="entry name" value="ACP-like"/>
    <property type="match status" value="1"/>
</dbReference>
<keyword evidence="6" id="KW-0547">Nucleotide-binding</keyword>
<dbReference type="PANTHER" id="PTHR42921">
    <property type="entry name" value="ACETOACETYL-COA SYNTHETASE"/>
    <property type="match status" value="1"/>
</dbReference>
<dbReference type="InterPro" id="IPR005914">
    <property type="entry name" value="Acac_CoA_synth"/>
</dbReference>
<name>A0A6P0GJE7_9ACTN</name>
<dbReference type="AlphaFoldDB" id="A0A6P0GJE7"/>
<evidence type="ECO:0000256" key="2">
    <source>
        <dbReference type="ARBA" id="ARBA00006432"/>
    </source>
</evidence>
<dbReference type="GO" id="GO:0030729">
    <property type="term" value="F:acetoacetate-CoA ligase activity"/>
    <property type="evidence" value="ECO:0007669"/>
    <property type="project" value="UniProtKB-EC"/>
</dbReference>
<dbReference type="SUPFAM" id="SSF56801">
    <property type="entry name" value="Acetyl-CoA synthetase-like"/>
    <property type="match status" value="1"/>
</dbReference>
<dbReference type="SMART" id="SM00823">
    <property type="entry name" value="PKS_PP"/>
    <property type="match status" value="1"/>
</dbReference>
<evidence type="ECO:0000256" key="7">
    <source>
        <dbReference type="ARBA" id="ARBA00022840"/>
    </source>
</evidence>
<dbReference type="InterPro" id="IPR020845">
    <property type="entry name" value="AMP-binding_CS"/>
</dbReference>
<evidence type="ECO:0000256" key="5">
    <source>
        <dbReference type="ARBA" id="ARBA00022598"/>
    </source>
</evidence>
<keyword evidence="5 9" id="KW-0436">Ligase</keyword>
<dbReference type="InterPro" id="IPR045851">
    <property type="entry name" value="AMP-bd_C_sf"/>
</dbReference>
<evidence type="ECO:0000256" key="1">
    <source>
        <dbReference type="ARBA" id="ARBA00001957"/>
    </source>
</evidence>
<comment type="similarity">
    <text evidence="2">Belongs to the ATP-dependent AMP-binding enzyme family.</text>
</comment>
<dbReference type="GO" id="GO:0006629">
    <property type="term" value="P:lipid metabolic process"/>
    <property type="evidence" value="ECO:0007669"/>
    <property type="project" value="InterPro"/>
</dbReference>
<comment type="cofactor">
    <cofactor evidence="1">
        <name>pantetheine 4'-phosphate</name>
        <dbReference type="ChEBI" id="CHEBI:47942"/>
    </cofactor>
</comment>
<keyword evidence="7" id="KW-0067">ATP-binding</keyword>
<dbReference type="Gene3D" id="3.40.50.1820">
    <property type="entry name" value="alpha/beta hydrolase"/>
    <property type="match status" value="1"/>
</dbReference>
<dbReference type="RefSeq" id="WP_163477548.1">
    <property type="nucleotide sequence ID" value="NZ_JAAGWE010000027.1"/>
</dbReference>
<dbReference type="EC" id="6.2.1.16" evidence="9"/>
<proteinExistence type="inferred from homology"/>
<evidence type="ECO:0000256" key="6">
    <source>
        <dbReference type="ARBA" id="ARBA00022741"/>
    </source>
</evidence>
<accession>A0A6P0GJE7</accession>
<dbReference type="InterPro" id="IPR029058">
    <property type="entry name" value="AB_hydrolase_fold"/>
</dbReference>
<dbReference type="EMBL" id="JAAGWE010000027">
    <property type="protein sequence ID" value="NEM07455.1"/>
    <property type="molecule type" value="Genomic_DNA"/>
</dbReference>
<keyword evidence="3" id="KW-0596">Phosphopantetheine</keyword>
<organism evidence="9 10">
    <name type="scientific">Geodermatophilus normandii</name>
    <dbReference type="NCBI Taxonomy" id="1137989"/>
    <lineage>
        <taxon>Bacteria</taxon>
        <taxon>Bacillati</taxon>
        <taxon>Actinomycetota</taxon>
        <taxon>Actinomycetes</taxon>
        <taxon>Geodermatophilales</taxon>
        <taxon>Geodermatophilaceae</taxon>
        <taxon>Geodermatophilus</taxon>
    </lineage>
</organism>
<evidence type="ECO:0000313" key="10">
    <source>
        <dbReference type="Proteomes" id="UP000471126"/>
    </source>
</evidence>